<protein>
    <submittedName>
        <fullName evidence="8">Cytochrome b/b6 domain-containing protein</fullName>
    </submittedName>
</protein>
<evidence type="ECO:0000256" key="4">
    <source>
        <dbReference type="ARBA" id="ARBA00022989"/>
    </source>
</evidence>
<organism evidence="8 9">
    <name type="scientific">Plesiomonas shigelloides</name>
    <name type="common">Aeromonas shigelloides</name>
    <dbReference type="NCBI Taxonomy" id="703"/>
    <lineage>
        <taxon>Bacteria</taxon>
        <taxon>Pseudomonadati</taxon>
        <taxon>Pseudomonadota</taxon>
        <taxon>Gammaproteobacteria</taxon>
        <taxon>Enterobacterales</taxon>
        <taxon>Enterobacteriaceae</taxon>
        <taxon>Plesiomonas</taxon>
    </lineage>
</organism>
<gene>
    <name evidence="8" type="ORF">J2R62_06435</name>
</gene>
<dbReference type="InterPro" id="IPR016174">
    <property type="entry name" value="Di-haem_cyt_TM"/>
</dbReference>
<keyword evidence="4 6" id="KW-1133">Transmembrane helix</keyword>
<dbReference type="RefSeq" id="WP_010864693.1">
    <property type="nucleotide sequence ID" value="NZ_CP050969.1"/>
</dbReference>
<dbReference type="GeneID" id="69704428"/>
<comment type="subcellular location">
    <subcellularLocation>
        <location evidence="1">Cell membrane</location>
        <topology evidence="1">Multi-pass membrane protein</topology>
    </subcellularLocation>
</comment>
<dbReference type="GO" id="GO:0005886">
    <property type="term" value="C:plasma membrane"/>
    <property type="evidence" value="ECO:0007669"/>
    <property type="project" value="UniProtKB-SubCell"/>
</dbReference>
<comment type="caution">
    <text evidence="8">The sequence shown here is derived from an EMBL/GenBank/DDBJ whole genome shotgun (WGS) entry which is preliminary data.</text>
</comment>
<evidence type="ECO:0000256" key="3">
    <source>
        <dbReference type="ARBA" id="ARBA00022692"/>
    </source>
</evidence>
<dbReference type="Proteomes" id="UP000664658">
    <property type="component" value="Unassembled WGS sequence"/>
</dbReference>
<evidence type="ECO:0000256" key="1">
    <source>
        <dbReference type="ARBA" id="ARBA00004651"/>
    </source>
</evidence>
<keyword evidence="5 6" id="KW-0472">Membrane</keyword>
<keyword evidence="3 6" id="KW-0812">Transmembrane</keyword>
<evidence type="ECO:0000256" key="5">
    <source>
        <dbReference type="ARBA" id="ARBA00023136"/>
    </source>
</evidence>
<keyword evidence="2" id="KW-1003">Cell membrane</keyword>
<evidence type="ECO:0000259" key="7">
    <source>
        <dbReference type="Pfam" id="PF01292"/>
    </source>
</evidence>
<evidence type="ECO:0000313" key="8">
    <source>
        <dbReference type="EMBL" id="MBO1107861.1"/>
    </source>
</evidence>
<dbReference type="KEGG" id="pshi:SAMEA2665130_2660"/>
<feature type="transmembrane region" description="Helical" evidence="6">
    <location>
        <begin position="56"/>
        <end position="81"/>
    </location>
</feature>
<feature type="transmembrane region" description="Helical" evidence="6">
    <location>
        <begin position="164"/>
        <end position="184"/>
    </location>
</feature>
<feature type="transmembrane region" description="Helical" evidence="6">
    <location>
        <begin position="18"/>
        <end position="36"/>
    </location>
</feature>
<dbReference type="Pfam" id="PF01292">
    <property type="entry name" value="Ni_hydr_CYTB"/>
    <property type="match status" value="1"/>
</dbReference>
<name>A0A379CTQ3_PLESH</name>
<reference evidence="8" key="1">
    <citation type="submission" date="2021-03" db="EMBL/GenBank/DDBJ databases">
        <title>Plesiomonas shigelloides zfcc0051, isolated from zebrafish feces.</title>
        <authorList>
            <person name="Vanderhoek Z."/>
            <person name="Gaulke C."/>
        </authorList>
    </citation>
    <scope>NUCLEOTIDE SEQUENCE</scope>
    <source>
        <strain evidence="8">Zfcc0051</strain>
    </source>
</reference>
<dbReference type="SUPFAM" id="SSF81342">
    <property type="entry name" value="Transmembrane di-heme cytochromes"/>
    <property type="match status" value="1"/>
</dbReference>
<proteinExistence type="predicted"/>
<evidence type="ECO:0000313" key="9">
    <source>
        <dbReference type="Proteomes" id="UP000664658"/>
    </source>
</evidence>
<dbReference type="GO" id="GO:0022904">
    <property type="term" value="P:respiratory electron transport chain"/>
    <property type="evidence" value="ECO:0007669"/>
    <property type="project" value="InterPro"/>
</dbReference>
<dbReference type="AlphaFoldDB" id="A0A379CTQ3"/>
<sequence length="196" mass="21855">MRLFSDFWRYLGQYQHRFLRVLHLTLAALVILQILNSNGMQFTAEGAISAGVVAPLFVWMHIGMGCTALVLGLLLTLHCLFSRGLRYFFPYLWGDFSQLKADLRTLWQRRLPESAAGGLAPCIQGLGLGAILLVAGSGFTWFLLWRTGSVWAPDLKSVHKALTGLIEAYLVGHGGMALLHFFFWRRNQAKTGSSVV</sequence>
<dbReference type="GO" id="GO:0009055">
    <property type="term" value="F:electron transfer activity"/>
    <property type="evidence" value="ECO:0007669"/>
    <property type="project" value="InterPro"/>
</dbReference>
<dbReference type="EMBL" id="JAFNAA010000005">
    <property type="protein sequence ID" value="MBO1107861.1"/>
    <property type="molecule type" value="Genomic_DNA"/>
</dbReference>
<feature type="domain" description="Cytochrome b561 bacterial/Ni-hydrogenase" evidence="7">
    <location>
        <begin position="16"/>
        <end position="188"/>
    </location>
</feature>
<evidence type="ECO:0000256" key="6">
    <source>
        <dbReference type="SAM" id="Phobius"/>
    </source>
</evidence>
<feature type="transmembrane region" description="Helical" evidence="6">
    <location>
        <begin position="118"/>
        <end position="144"/>
    </location>
</feature>
<evidence type="ECO:0000256" key="2">
    <source>
        <dbReference type="ARBA" id="ARBA00022475"/>
    </source>
</evidence>
<dbReference type="InterPro" id="IPR011577">
    <property type="entry name" value="Cyt_b561_bac/Ni-Hgenase"/>
</dbReference>
<accession>A0A379CTQ3</accession>